<gene>
    <name evidence="5" type="ORF">SCHPADRAFT_265974</name>
</gene>
<feature type="region of interest" description="Disordered" evidence="3">
    <location>
        <begin position="1"/>
        <end position="34"/>
    </location>
</feature>
<evidence type="ECO:0000313" key="6">
    <source>
        <dbReference type="Proteomes" id="UP000053477"/>
    </source>
</evidence>
<dbReference type="Proteomes" id="UP000053477">
    <property type="component" value="Unassembled WGS sequence"/>
</dbReference>
<dbReference type="InterPro" id="IPR050613">
    <property type="entry name" value="Sec_Metabolite_Reg"/>
</dbReference>
<evidence type="ECO:0000256" key="3">
    <source>
        <dbReference type="SAM" id="MobiDB-lite"/>
    </source>
</evidence>
<feature type="compositionally biased region" description="Polar residues" evidence="3">
    <location>
        <begin position="1"/>
        <end position="18"/>
    </location>
</feature>
<feature type="compositionally biased region" description="Polar residues" evidence="3">
    <location>
        <begin position="169"/>
        <end position="181"/>
    </location>
</feature>
<dbReference type="PANTHER" id="PTHR31001:SF81">
    <property type="entry name" value="ZN(II)2CYS6 TRANSCRIPTION FACTOR"/>
    <property type="match status" value="1"/>
</dbReference>
<reference evidence="5 6" key="1">
    <citation type="submission" date="2015-04" db="EMBL/GenBank/DDBJ databases">
        <title>Complete genome sequence of Schizopora paradoxa KUC8140, a cosmopolitan wood degrader in East Asia.</title>
        <authorList>
            <consortium name="DOE Joint Genome Institute"/>
            <person name="Min B."/>
            <person name="Park H."/>
            <person name="Jang Y."/>
            <person name="Kim J.-J."/>
            <person name="Kim K.H."/>
            <person name="Pangilinan J."/>
            <person name="Lipzen A."/>
            <person name="Riley R."/>
            <person name="Grigoriev I.V."/>
            <person name="Spatafora J.W."/>
            <person name="Choi I.-G."/>
        </authorList>
    </citation>
    <scope>NUCLEOTIDE SEQUENCE [LARGE SCALE GENOMIC DNA]</scope>
    <source>
        <strain evidence="5 6">KUC8140</strain>
    </source>
</reference>
<keyword evidence="6" id="KW-1185">Reference proteome</keyword>
<dbReference type="PANTHER" id="PTHR31001">
    <property type="entry name" value="UNCHARACTERIZED TRANSCRIPTIONAL REGULATORY PROTEIN"/>
    <property type="match status" value="1"/>
</dbReference>
<dbReference type="Pfam" id="PF00172">
    <property type="entry name" value="Zn_clus"/>
    <property type="match status" value="1"/>
</dbReference>
<dbReference type="STRING" id="27342.A0A0H2RU49"/>
<dbReference type="InterPro" id="IPR001138">
    <property type="entry name" value="Zn2Cys6_DnaBD"/>
</dbReference>
<accession>A0A0H2RU49</accession>
<evidence type="ECO:0000256" key="2">
    <source>
        <dbReference type="ARBA" id="ARBA00023242"/>
    </source>
</evidence>
<dbReference type="AlphaFoldDB" id="A0A0H2RU49"/>
<dbReference type="InterPro" id="IPR036864">
    <property type="entry name" value="Zn2-C6_fun-type_DNA-bd_sf"/>
</dbReference>
<evidence type="ECO:0000259" key="4">
    <source>
        <dbReference type="PROSITE" id="PS50048"/>
    </source>
</evidence>
<organism evidence="5 6">
    <name type="scientific">Schizopora paradoxa</name>
    <dbReference type="NCBI Taxonomy" id="27342"/>
    <lineage>
        <taxon>Eukaryota</taxon>
        <taxon>Fungi</taxon>
        <taxon>Dikarya</taxon>
        <taxon>Basidiomycota</taxon>
        <taxon>Agaricomycotina</taxon>
        <taxon>Agaricomycetes</taxon>
        <taxon>Hymenochaetales</taxon>
        <taxon>Schizoporaceae</taxon>
        <taxon>Schizopora</taxon>
    </lineage>
</organism>
<feature type="compositionally biased region" description="Low complexity" evidence="3">
    <location>
        <begin position="199"/>
        <end position="209"/>
    </location>
</feature>
<feature type="compositionally biased region" description="Polar residues" evidence="3">
    <location>
        <begin position="132"/>
        <end position="148"/>
    </location>
</feature>
<dbReference type="GO" id="GO:0008270">
    <property type="term" value="F:zinc ion binding"/>
    <property type="evidence" value="ECO:0007669"/>
    <property type="project" value="InterPro"/>
</dbReference>
<evidence type="ECO:0000256" key="1">
    <source>
        <dbReference type="ARBA" id="ARBA00004123"/>
    </source>
</evidence>
<dbReference type="OrthoDB" id="2269373at2759"/>
<dbReference type="Gene3D" id="4.10.240.10">
    <property type="entry name" value="Zn(2)-C6 fungal-type DNA-binding domain"/>
    <property type="match status" value="1"/>
</dbReference>
<feature type="region of interest" description="Disordered" evidence="3">
    <location>
        <begin position="101"/>
        <end position="181"/>
    </location>
</feature>
<feature type="domain" description="Zn(2)-C6 fungal-type" evidence="4">
    <location>
        <begin position="36"/>
        <end position="68"/>
    </location>
</feature>
<dbReference type="EMBL" id="KQ085930">
    <property type="protein sequence ID" value="KLO15394.1"/>
    <property type="molecule type" value="Genomic_DNA"/>
</dbReference>
<feature type="region of interest" description="Disordered" evidence="3">
    <location>
        <begin position="198"/>
        <end position="217"/>
    </location>
</feature>
<dbReference type="PROSITE" id="PS00463">
    <property type="entry name" value="ZN2_CY6_FUNGAL_1"/>
    <property type="match status" value="1"/>
</dbReference>
<dbReference type="CDD" id="cd00067">
    <property type="entry name" value="GAL4"/>
    <property type="match status" value="1"/>
</dbReference>
<keyword evidence="2" id="KW-0539">Nucleus</keyword>
<proteinExistence type="predicted"/>
<dbReference type="SUPFAM" id="SSF57701">
    <property type="entry name" value="Zn2/Cys6 DNA-binding domain"/>
    <property type="match status" value="1"/>
</dbReference>
<dbReference type="GO" id="GO:0000981">
    <property type="term" value="F:DNA-binding transcription factor activity, RNA polymerase II-specific"/>
    <property type="evidence" value="ECO:0007669"/>
    <property type="project" value="InterPro"/>
</dbReference>
<dbReference type="GO" id="GO:0005634">
    <property type="term" value="C:nucleus"/>
    <property type="evidence" value="ECO:0007669"/>
    <property type="project" value="UniProtKB-SubCell"/>
</dbReference>
<evidence type="ECO:0000313" key="5">
    <source>
        <dbReference type="EMBL" id="KLO15394.1"/>
    </source>
</evidence>
<name>A0A0H2RU49_9AGAM</name>
<protein>
    <recommendedName>
        <fullName evidence="4">Zn(2)-C6 fungal-type domain-containing protein</fullName>
    </recommendedName>
</protein>
<sequence length="424" mass="46540">MSSTTDKPTRPSKSSTSNPAPPGDHRKRRRNRTTQSCLNCHASKRMCDRKRPACQRCTTLGLTGLCVYEVDDPSQRNNMMDEKVILRGRIAELEGVIREMKNKPHPRWAQRSPSRGPPSSPTSEQEMDMSAPINSESPQQNNSGSPPGNYSGKPRPPQLTLPGVYLSPISPTSTGSASSCESLLSPQDFNYLSACNGLSPSSSSSNSPMPEHPSLPRVMVNDVPLGENHSQFNVESLLAATHLEEGLYGHMLDQMMQADKLRSDCAMKEHVFSGQNCGCIHDHTAYTNILELSARLRRAVEALGHVSDHEHGASSCELFARMTELDVLTSAAIGSTLPPSERLSTHSVPLLSAFPSPTVEHFPHMPSHAQPAQLTSGVTPSLAVNGLPQWDERSSFFDSPVEDTFMTWDARQQRQEWPQHSVTL</sequence>
<dbReference type="PROSITE" id="PS50048">
    <property type="entry name" value="ZN2_CY6_FUNGAL_2"/>
    <property type="match status" value="1"/>
</dbReference>
<dbReference type="InParanoid" id="A0A0H2RU49"/>
<comment type="subcellular location">
    <subcellularLocation>
        <location evidence="1">Nucleus</location>
    </subcellularLocation>
</comment>
<dbReference type="SMART" id="SM00066">
    <property type="entry name" value="GAL4"/>
    <property type="match status" value="1"/>
</dbReference>